<feature type="region of interest" description="Disordered" evidence="1">
    <location>
        <begin position="1"/>
        <end position="35"/>
    </location>
</feature>
<dbReference type="OrthoDB" id="5326237at2759"/>
<name>A0A218Z5V9_9HELO</name>
<evidence type="ECO:0000256" key="1">
    <source>
        <dbReference type="SAM" id="MobiDB-lite"/>
    </source>
</evidence>
<sequence>MASGQPETVPRTADAIARDNGQPVVPALEGKEDVGEEEQLEQALKTLKEMHIQLRGLRTTVPRLIAPLTSKQSSPEALFRNFSDSANMANQEVQEFRRLMTDEKSIEVMEQARRSRAEDPKGIKPWRVTEHPDWLTRDS</sequence>
<keyword evidence="3" id="KW-1185">Reference proteome</keyword>
<feature type="region of interest" description="Disordered" evidence="1">
    <location>
        <begin position="110"/>
        <end position="139"/>
    </location>
</feature>
<comment type="caution">
    <text evidence="2">The sequence shown here is derived from an EMBL/GenBank/DDBJ whole genome shotgun (WGS) entry which is preliminary data.</text>
</comment>
<evidence type="ECO:0000313" key="2">
    <source>
        <dbReference type="EMBL" id="OWP02606.1"/>
    </source>
</evidence>
<gene>
    <name evidence="2" type="ORF">B2J93_6439</name>
</gene>
<reference evidence="2 3" key="1">
    <citation type="submission" date="2017-04" db="EMBL/GenBank/DDBJ databases">
        <title>Draft genome sequence of Marssonina coronaria NL1: causal agent of apple blotch.</title>
        <authorList>
            <person name="Cheng Q."/>
        </authorList>
    </citation>
    <scope>NUCLEOTIDE SEQUENCE [LARGE SCALE GENOMIC DNA]</scope>
    <source>
        <strain evidence="2 3">NL1</strain>
    </source>
</reference>
<protein>
    <submittedName>
        <fullName evidence="2">Uncharacterized protein</fullName>
    </submittedName>
</protein>
<dbReference type="InParanoid" id="A0A218Z5V9"/>
<evidence type="ECO:0000313" key="3">
    <source>
        <dbReference type="Proteomes" id="UP000242519"/>
    </source>
</evidence>
<proteinExistence type="predicted"/>
<dbReference type="EMBL" id="MZNU01000219">
    <property type="protein sequence ID" value="OWP02606.1"/>
    <property type="molecule type" value="Genomic_DNA"/>
</dbReference>
<organism evidence="2 3">
    <name type="scientific">Diplocarpon coronariae</name>
    <dbReference type="NCBI Taxonomy" id="2795749"/>
    <lineage>
        <taxon>Eukaryota</taxon>
        <taxon>Fungi</taxon>
        <taxon>Dikarya</taxon>
        <taxon>Ascomycota</taxon>
        <taxon>Pezizomycotina</taxon>
        <taxon>Leotiomycetes</taxon>
        <taxon>Helotiales</taxon>
        <taxon>Drepanopezizaceae</taxon>
        <taxon>Diplocarpon</taxon>
    </lineage>
</organism>
<dbReference type="AlphaFoldDB" id="A0A218Z5V9"/>
<dbReference type="Proteomes" id="UP000242519">
    <property type="component" value="Unassembled WGS sequence"/>
</dbReference>
<dbReference type="STRING" id="503106.A0A218Z5V9"/>
<accession>A0A218Z5V9</accession>